<dbReference type="InterPro" id="IPR006521">
    <property type="entry name" value="Tail_protein_I"/>
</dbReference>
<evidence type="ECO:0000313" key="1">
    <source>
        <dbReference type="EMBL" id="SFU24698.1"/>
    </source>
</evidence>
<dbReference type="OrthoDB" id="90759at2"/>
<organism evidence="1 2">
    <name type="scientific">Paraburkholderia aspalathi</name>
    <dbReference type="NCBI Taxonomy" id="1324617"/>
    <lineage>
        <taxon>Bacteria</taxon>
        <taxon>Pseudomonadati</taxon>
        <taxon>Pseudomonadota</taxon>
        <taxon>Betaproteobacteria</taxon>
        <taxon>Burkholderiales</taxon>
        <taxon>Burkholderiaceae</taxon>
        <taxon>Paraburkholderia</taxon>
    </lineage>
</organism>
<reference evidence="1 2" key="1">
    <citation type="submission" date="2016-10" db="EMBL/GenBank/DDBJ databases">
        <authorList>
            <person name="de Groot N.N."/>
        </authorList>
    </citation>
    <scope>NUCLEOTIDE SEQUENCE [LARGE SCALE GENOMIC DNA]</scope>
    <source>
        <strain evidence="1 2">LMG 27731</strain>
    </source>
</reference>
<name>A0A1I7EL73_9BURK</name>
<dbReference type="AlphaFoldDB" id="A0A1I7EL73"/>
<dbReference type="RefSeq" id="WP_093643793.1">
    <property type="nucleotide sequence ID" value="NZ_FPBH01000029.1"/>
</dbReference>
<protein>
    <submittedName>
        <fullName evidence="1">Phage tail protein, P2 protein I family</fullName>
    </submittedName>
</protein>
<dbReference type="NCBIfam" id="TIGR01634">
    <property type="entry name" value="tail_P2_I"/>
    <property type="match status" value="1"/>
</dbReference>
<dbReference type="Proteomes" id="UP000198844">
    <property type="component" value="Unassembled WGS sequence"/>
</dbReference>
<dbReference type="Pfam" id="PF09684">
    <property type="entry name" value="Tail_P2_I"/>
    <property type="match status" value="1"/>
</dbReference>
<proteinExistence type="predicted"/>
<dbReference type="EMBL" id="FPBH01000029">
    <property type="protein sequence ID" value="SFU24698.1"/>
    <property type="molecule type" value="Genomic_DNA"/>
</dbReference>
<gene>
    <name evidence="1" type="ORF">SAMN05192563_10296</name>
</gene>
<sequence length="207" mass="22997">MNELLPPNSTTHERNLATVAARLGDIAVPLRDLTNPDTCPLAILPWLAWHLGADRWQDYWSEAEKRDRVRRTIPIAKKKGTVGAVRAALAAFGVDLILREWWELTPPGTPGTFDVVLTVHGREGTRITADLVRDVLEEIDRTKRLSAHYTFTQGVTVTGTQPVAGAIRPALYRRLCLTEATFSMHGIQSLAGVSRPAVYRRLLISDI</sequence>
<evidence type="ECO:0000313" key="2">
    <source>
        <dbReference type="Proteomes" id="UP000198844"/>
    </source>
</evidence>
<accession>A0A1I7EL73</accession>